<dbReference type="EMBL" id="UINC01045080">
    <property type="protein sequence ID" value="SVB51390.1"/>
    <property type="molecule type" value="Genomic_DNA"/>
</dbReference>
<name>A0A382EL19_9ZZZZ</name>
<proteinExistence type="predicted"/>
<dbReference type="AlphaFoldDB" id="A0A382EL19"/>
<accession>A0A382EL19</accession>
<protein>
    <submittedName>
        <fullName evidence="1">Uncharacterized protein</fullName>
    </submittedName>
</protein>
<sequence length="27" mass="3007">WQIGAYKGFFNAESTVTSLSAFIKMPL</sequence>
<evidence type="ECO:0000313" key="1">
    <source>
        <dbReference type="EMBL" id="SVB51390.1"/>
    </source>
</evidence>
<feature type="non-terminal residue" evidence="1">
    <location>
        <position position="1"/>
    </location>
</feature>
<organism evidence="1">
    <name type="scientific">marine metagenome</name>
    <dbReference type="NCBI Taxonomy" id="408172"/>
    <lineage>
        <taxon>unclassified sequences</taxon>
        <taxon>metagenomes</taxon>
        <taxon>ecological metagenomes</taxon>
    </lineage>
</organism>
<gene>
    <name evidence="1" type="ORF">METZ01_LOCUS204244</name>
</gene>
<reference evidence="1" key="1">
    <citation type="submission" date="2018-05" db="EMBL/GenBank/DDBJ databases">
        <authorList>
            <person name="Lanie J.A."/>
            <person name="Ng W.-L."/>
            <person name="Kazmierczak K.M."/>
            <person name="Andrzejewski T.M."/>
            <person name="Davidsen T.M."/>
            <person name="Wayne K.J."/>
            <person name="Tettelin H."/>
            <person name="Glass J.I."/>
            <person name="Rusch D."/>
            <person name="Podicherti R."/>
            <person name="Tsui H.-C.T."/>
            <person name="Winkler M.E."/>
        </authorList>
    </citation>
    <scope>NUCLEOTIDE SEQUENCE</scope>
</reference>